<reference evidence="1" key="1">
    <citation type="journal article" date="2023" name="Science">
        <title>Genome structures resolve the early diversification of teleost fishes.</title>
        <authorList>
            <person name="Parey E."/>
            <person name="Louis A."/>
            <person name="Montfort J."/>
            <person name="Bouchez O."/>
            <person name="Roques C."/>
            <person name="Iampietro C."/>
            <person name="Lluch J."/>
            <person name="Castinel A."/>
            <person name="Donnadieu C."/>
            <person name="Desvignes T."/>
            <person name="Floi Bucao C."/>
            <person name="Jouanno E."/>
            <person name="Wen M."/>
            <person name="Mejri S."/>
            <person name="Dirks R."/>
            <person name="Jansen H."/>
            <person name="Henkel C."/>
            <person name="Chen W.J."/>
            <person name="Zahm M."/>
            <person name="Cabau C."/>
            <person name="Klopp C."/>
            <person name="Thompson A.W."/>
            <person name="Robinson-Rechavi M."/>
            <person name="Braasch I."/>
            <person name="Lecointre G."/>
            <person name="Bobe J."/>
            <person name="Postlethwait J.H."/>
            <person name="Berthelot C."/>
            <person name="Roest Crollius H."/>
            <person name="Guiguen Y."/>
        </authorList>
    </citation>
    <scope>NUCLEOTIDE SEQUENCE</scope>
    <source>
        <strain evidence="1">NC1722</strain>
    </source>
</reference>
<evidence type="ECO:0000313" key="2">
    <source>
        <dbReference type="Proteomes" id="UP001221898"/>
    </source>
</evidence>
<name>A0AAD7RLW9_9TELE</name>
<proteinExistence type="predicted"/>
<protein>
    <submittedName>
        <fullName evidence="1">Uncharacterized protein</fullName>
    </submittedName>
</protein>
<keyword evidence="2" id="KW-1185">Reference proteome</keyword>
<sequence length="79" mass="8603">MAMGPPCLPVRRMAYIIKVHPTGQTSSTVAPDVVFQGLRLTMGDLRKTRGLCRRGKTRSSVGTVEDYGTVGKVLIVEEL</sequence>
<dbReference type="EMBL" id="JAINUG010000223">
    <property type="protein sequence ID" value="KAJ8386708.1"/>
    <property type="molecule type" value="Genomic_DNA"/>
</dbReference>
<dbReference type="AlphaFoldDB" id="A0AAD7RLW9"/>
<comment type="caution">
    <text evidence="1">The sequence shown here is derived from an EMBL/GenBank/DDBJ whole genome shotgun (WGS) entry which is preliminary data.</text>
</comment>
<organism evidence="1 2">
    <name type="scientific">Aldrovandia affinis</name>
    <dbReference type="NCBI Taxonomy" id="143900"/>
    <lineage>
        <taxon>Eukaryota</taxon>
        <taxon>Metazoa</taxon>
        <taxon>Chordata</taxon>
        <taxon>Craniata</taxon>
        <taxon>Vertebrata</taxon>
        <taxon>Euteleostomi</taxon>
        <taxon>Actinopterygii</taxon>
        <taxon>Neopterygii</taxon>
        <taxon>Teleostei</taxon>
        <taxon>Notacanthiformes</taxon>
        <taxon>Halosauridae</taxon>
        <taxon>Aldrovandia</taxon>
    </lineage>
</organism>
<accession>A0AAD7RLW9</accession>
<evidence type="ECO:0000313" key="1">
    <source>
        <dbReference type="EMBL" id="KAJ8386708.1"/>
    </source>
</evidence>
<gene>
    <name evidence="1" type="ORF">AAFF_G00166570</name>
</gene>
<dbReference type="Proteomes" id="UP001221898">
    <property type="component" value="Unassembled WGS sequence"/>
</dbReference>